<dbReference type="AlphaFoldDB" id="A0AAN6NSN2"/>
<feature type="region of interest" description="Disordered" evidence="1">
    <location>
        <begin position="1"/>
        <end position="81"/>
    </location>
</feature>
<protein>
    <submittedName>
        <fullName evidence="2">Uncharacterized protein</fullName>
    </submittedName>
</protein>
<name>A0AAN6NSN2_9PEZI</name>
<evidence type="ECO:0000313" key="3">
    <source>
        <dbReference type="Proteomes" id="UP001303222"/>
    </source>
</evidence>
<proteinExistence type="predicted"/>
<evidence type="ECO:0000313" key="2">
    <source>
        <dbReference type="EMBL" id="KAK3950323.1"/>
    </source>
</evidence>
<gene>
    <name evidence="2" type="ORF">QBC32DRAFT_346829</name>
</gene>
<dbReference type="EMBL" id="MU859181">
    <property type="protein sequence ID" value="KAK3950323.1"/>
    <property type="molecule type" value="Genomic_DNA"/>
</dbReference>
<keyword evidence="3" id="KW-1185">Reference proteome</keyword>
<reference evidence="2" key="1">
    <citation type="journal article" date="2023" name="Mol. Phylogenet. Evol.">
        <title>Genome-scale phylogeny and comparative genomics of the fungal order Sordariales.</title>
        <authorList>
            <person name="Hensen N."/>
            <person name="Bonometti L."/>
            <person name="Westerberg I."/>
            <person name="Brannstrom I.O."/>
            <person name="Guillou S."/>
            <person name="Cros-Aarteil S."/>
            <person name="Calhoun S."/>
            <person name="Haridas S."/>
            <person name="Kuo A."/>
            <person name="Mondo S."/>
            <person name="Pangilinan J."/>
            <person name="Riley R."/>
            <person name="LaButti K."/>
            <person name="Andreopoulos B."/>
            <person name="Lipzen A."/>
            <person name="Chen C."/>
            <person name="Yan M."/>
            <person name="Daum C."/>
            <person name="Ng V."/>
            <person name="Clum A."/>
            <person name="Steindorff A."/>
            <person name="Ohm R.A."/>
            <person name="Martin F."/>
            <person name="Silar P."/>
            <person name="Natvig D.O."/>
            <person name="Lalanne C."/>
            <person name="Gautier V."/>
            <person name="Ament-Velasquez S.L."/>
            <person name="Kruys A."/>
            <person name="Hutchinson M.I."/>
            <person name="Powell A.J."/>
            <person name="Barry K."/>
            <person name="Miller A.N."/>
            <person name="Grigoriev I.V."/>
            <person name="Debuchy R."/>
            <person name="Gladieux P."/>
            <person name="Hiltunen Thoren M."/>
            <person name="Johannesson H."/>
        </authorList>
    </citation>
    <scope>NUCLEOTIDE SEQUENCE</scope>
    <source>
        <strain evidence="2">CBS 626.80</strain>
    </source>
</reference>
<dbReference type="Proteomes" id="UP001303222">
    <property type="component" value="Unassembled WGS sequence"/>
</dbReference>
<evidence type="ECO:0000256" key="1">
    <source>
        <dbReference type="SAM" id="MobiDB-lite"/>
    </source>
</evidence>
<sequence length="155" mass="17125">MKGMRITRDASSSSSSESEGEEKSGEASYRSVRETSAQKRNRENDPNRTPIKQNEVVDLVSVRYKRKPRQQGGGDGNATSSLGESIVSAAAMLAALPGTTALQTAVKDIQKRFTGKVTAVEMMKCIDFLQKDPSWAMVYNGCGDEIKWLYVNRWI</sequence>
<accession>A0AAN6NSN2</accession>
<feature type="compositionally biased region" description="Basic and acidic residues" evidence="1">
    <location>
        <begin position="21"/>
        <end position="46"/>
    </location>
</feature>
<comment type="caution">
    <text evidence="2">The sequence shown here is derived from an EMBL/GenBank/DDBJ whole genome shotgun (WGS) entry which is preliminary data.</text>
</comment>
<organism evidence="2 3">
    <name type="scientific">Pseudoneurospora amorphoporcata</name>
    <dbReference type="NCBI Taxonomy" id="241081"/>
    <lineage>
        <taxon>Eukaryota</taxon>
        <taxon>Fungi</taxon>
        <taxon>Dikarya</taxon>
        <taxon>Ascomycota</taxon>
        <taxon>Pezizomycotina</taxon>
        <taxon>Sordariomycetes</taxon>
        <taxon>Sordariomycetidae</taxon>
        <taxon>Sordariales</taxon>
        <taxon>Sordariaceae</taxon>
        <taxon>Pseudoneurospora</taxon>
    </lineage>
</organism>
<feature type="non-terminal residue" evidence="2">
    <location>
        <position position="155"/>
    </location>
</feature>
<reference evidence="2" key="2">
    <citation type="submission" date="2023-06" db="EMBL/GenBank/DDBJ databases">
        <authorList>
            <consortium name="Lawrence Berkeley National Laboratory"/>
            <person name="Mondo S.J."/>
            <person name="Hensen N."/>
            <person name="Bonometti L."/>
            <person name="Westerberg I."/>
            <person name="Brannstrom I.O."/>
            <person name="Guillou S."/>
            <person name="Cros-Aarteil S."/>
            <person name="Calhoun S."/>
            <person name="Haridas S."/>
            <person name="Kuo A."/>
            <person name="Pangilinan J."/>
            <person name="Riley R."/>
            <person name="Labutti K."/>
            <person name="Andreopoulos B."/>
            <person name="Lipzen A."/>
            <person name="Chen C."/>
            <person name="Yanf M."/>
            <person name="Daum C."/>
            <person name="Ng V."/>
            <person name="Clum A."/>
            <person name="Steindorff A."/>
            <person name="Ohm R."/>
            <person name="Martin F."/>
            <person name="Silar P."/>
            <person name="Natvig D."/>
            <person name="Lalanne C."/>
            <person name="Gautier V."/>
            <person name="Ament-Velasquez S.L."/>
            <person name="Kruys A."/>
            <person name="Hutchinson M.I."/>
            <person name="Powell A.J."/>
            <person name="Barry K."/>
            <person name="Miller A.N."/>
            <person name="Grigoriev I.V."/>
            <person name="Debuchy R."/>
            <person name="Gladieux P."/>
            <person name="Thoren M.H."/>
            <person name="Johannesson H."/>
        </authorList>
    </citation>
    <scope>NUCLEOTIDE SEQUENCE</scope>
    <source>
        <strain evidence="2">CBS 626.80</strain>
    </source>
</reference>